<proteinExistence type="predicted"/>
<evidence type="ECO:0000313" key="3">
    <source>
        <dbReference type="EMBL" id="VFJ64067.1"/>
    </source>
</evidence>
<keyword evidence="1" id="KW-0472">Membrane</keyword>
<evidence type="ECO:0000313" key="2">
    <source>
        <dbReference type="EMBL" id="VFJ63273.1"/>
    </source>
</evidence>
<gene>
    <name evidence="3" type="ORF">BECKFM1743A_GA0114220_103474</name>
    <name evidence="4" type="ORF">BECKFM1743B_GA0114221_104644</name>
    <name evidence="2" type="ORF">BECKFM1743C_GA0114222_103404</name>
</gene>
<accession>A0A450WJE6</accession>
<feature type="transmembrane region" description="Helical" evidence="1">
    <location>
        <begin position="120"/>
        <end position="139"/>
    </location>
</feature>
<dbReference type="EMBL" id="CAADEZ010000347">
    <property type="protein sequence ID" value="VFJ64067.1"/>
    <property type="molecule type" value="Genomic_DNA"/>
</dbReference>
<evidence type="ECO:0000256" key="1">
    <source>
        <dbReference type="SAM" id="Phobius"/>
    </source>
</evidence>
<sequence length="165" mass="18613">MNIDGWKVIVAVITVSIAGIAAYLGQPLIHGNEQAIDVITTVFSVLAGFLVAIIAVLGDPMLLPPGTWRAAEMHRKKLIKRLIVHKWLFLLYLITLALVFSSLLLQKQYPVITLWLERTYLFFGVIVFILSIRLPGALMKLQEERIDAMIEHRREQDGIVANKRA</sequence>
<keyword evidence="1" id="KW-1133">Transmembrane helix</keyword>
<name>A0A450WJE6_9GAMM</name>
<dbReference type="EMBL" id="CAADFL010000464">
    <property type="protein sequence ID" value="VFK17161.1"/>
    <property type="molecule type" value="Genomic_DNA"/>
</dbReference>
<feature type="transmembrane region" description="Helical" evidence="1">
    <location>
        <begin position="84"/>
        <end position="105"/>
    </location>
</feature>
<protein>
    <submittedName>
        <fullName evidence="4">Uncharacterized protein</fullName>
    </submittedName>
</protein>
<feature type="transmembrane region" description="Helical" evidence="1">
    <location>
        <begin position="7"/>
        <end position="26"/>
    </location>
</feature>
<evidence type="ECO:0000313" key="4">
    <source>
        <dbReference type="EMBL" id="VFK17161.1"/>
    </source>
</evidence>
<organism evidence="4">
    <name type="scientific">Candidatus Kentrum sp. FM</name>
    <dbReference type="NCBI Taxonomy" id="2126340"/>
    <lineage>
        <taxon>Bacteria</taxon>
        <taxon>Pseudomonadati</taxon>
        <taxon>Pseudomonadota</taxon>
        <taxon>Gammaproteobacteria</taxon>
        <taxon>Candidatus Kentrum</taxon>
    </lineage>
</organism>
<dbReference type="AlphaFoldDB" id="A0A450WJE6"/>
<keyword evidence="1" id="KW-0812">Transmembrane</keyword>
<reference evidence="4" key="1">
    <citation type="submission" date="2019-02" db="EMBL/GenBank/DDBJ databases">
        <authorList>
            <person name="Gruber-Vodicka R. H."/>
            <person name="Seah K. B. B."/>
        </authorList>
    </citation>
    <scope>NUCLEOTIDE SEQUENCE</scope>
    <source>
        <strain evidence="3">BECK_BZ163</strain>
        <strain evidence="4">BECK_BZ164</strain>
        <strain evidence="2">BECK_BZ165</strain>
    </source>
</reference>
<dbReference type="EMBL" id="CAADFA010000340">
    <property type="protein sequence ID" value="VFJ63273.1"/>
    <property type="molecule type" value="Genomic_DNA"/>
</dbReference>
<feature type="transmembrane region" description="Helical" evidence="1">
    <location>
        <begin position="38"/>
        <end position="63"/>
    </location>
</feature>